<keyword evidence="3" id="KW-1185">Reference proteome</keyword>
<feature type="region of interest" description="Disordered" evidence="1">
    <location>
        <begin position="65"/>
        <end position="106"/>
    </location>
</feature>
<protein>
    <submittedName>
        <fullName evidence="2">Uncharacterized protein</fullName>
    </submittedName>
</protein>
<evidence type="ECO:0000313" key="3">
    <source>
        <dbReference type="Proteomes" id="UP001316803"/>
    </source>
</evidence>
<reference evidence="2 3" key="1">
    <citation type="submission" date="2022-12" db="EMBL/GenBank/DDBJ databases">
        <title>Genomic features and morphological characterization of a novel Knufia sp. strain isolated from spacecraft assembly facility.</title>
        <authorList>
            <person name="Teixeira M."/>
            <person name="Chander A.M."/>
            <person name="Stajich J.E."/>
            <person name="Venkateswaran K."/>
        </authorList>
    </citation>
    <scope>NUCLEOTIDE SEQUENCE [LARGE SCALE GENOMIC DNA]</scope>
    <source>
        <strain evidence="2 3">FJI-L2-BK-P2</strain>
    </source>
</reference>
<evidence type="ECO:0000313" key="2">
    <source>
        <dbReference type="EMBL" id="KAK5954234.1"/>
    </source>
</evidence>
<organism evidence="2 3">
    <name type="scientific">Knufia fluminis</name>
    <dbReference type="NCBI Taxonomy" id="191047"/>
    <lineage>
        <taxon>Eukaryota</taxon>
        <taxon>Fungi</taxon>
        <taxon>Dikarya</taxon>
        <taxon>Ascomycota</taxon>
        <taxon>Pezizomycotina</taxon>
        <taxon>Eurotiomycetes</taxon>
        <taxon>Chaetothyriomycetidae</taxon>
        <taxon>Chaetothyriales</taxon>
        <taxon>Trichomeriaceae</taxon>
        <taxon>Knufia</taxon>
    </lineage>
</organism>
<proteinExistence type="predicted"/>
<evidence type="ECO:0000256" key="1">
    <source>
        <dbReference type="SAM" id="MobiDB-lite"/>
    </source>
</evidence>
<accession>A0AAN8EF71</accession>
<comment type="caution">
    <text evidence="2">The sequence shown here is derived from an EMBL/GenBank/DDBJ whole genome shotgun (WGS) entry which is preliminary data.</text>
</comment>
<gene>
    <name evidence="2" type="ORF">OHC33_004807</name>
</gene>
<name>A0AAN8EF71_9EURO</name>
<dbReference type="EMBL" id="JAKLMC020000009">
    <property type="protein sequence ID" value="KAK5954234.1"/>
    <property type="molecule type" value="Genomic_DNA"/>
</dbReference>
<sequence>MSSLAHIGSWVEDEAPASHTQYPFMIQLSSSTNVMSSSQPSNIWLDVDRSPKSNRAIESLLRPTSFDRDTSAPWHGLSQVKDVREGTEESLHDTRRLSEQDATRSM</sequence>
<feature type="compositionally biased region" description="Basic and acidic residues" evidence="1">
    <location>
        <begin position="81"/>
        <end position="106"/>
    </location>
</feature>
<dbReference type="AlphaFoldDB" id="A0AAN8EF71"/>
<dbReference type="Proteomes" id="UP001316803">
    <property type="component" value="Unassembled WGS sequence"/>
</dbReference>